<dbReference type="InterPro" id="IPR000477">
    <property type="entry name" value="RT_dom"/>
</dbReference>
<dbReference type="InterPro" id="IPR043128">
    <property type="entry name" value="Rev_trsase/Diguanyl_cyclase"/>
</dbReference>
<comment type="caution">
    <text evidence="2">The sequence shown here is derived from an EMBL/GenBank/DDBJ whole genome shotgun (WGS) entry which is preliminary data.</text>
</comment>
<dbReference type="InterPro" id="IPR053134">
    <property type="entry name" value="RNA-dir_DNA_polymerase"/>
</dbReference>
<protein>
    <recommendedName>
        <fullName evidence="1">Reverse transcriptase domain-containing protein</fullName>
    </recommendedName>
</protein>
<feature type="domain" description="Reverse transcriptase" evidence="1">
    <location>
        <begin position="66"/>
        <end position="121"/>
    </location>
</feature>
<evidence type="ECO:0000313" key="3">
    <source>
        <dbReference type="Proteomes" id="UP000265520"/>
    </source>
</evidence>
<accession>A0A392RH07</accession>
<dbReference type="SUPFAM" id="SSF56672">
    <property type="entry name" value="DNA/RNA polymerases"/>
    <property type="match status" value="1"/>
</dbReference>
<name>A0A392RH07_9FABA</name>
<dbReference type="PANTHER" id="PTHR24559:SF444">
    <property type="entry name" value="REVERSE TRANSCRIPTASE DOMAIN-CONTAINING PROTEIN"/>
    <property type="match status" value="1"/>
</dbReference>
<sequence length="121" mass="13737">MPGIDPVIACHYLNVNPDAKYVAQRRRRQSTEKTEAAKTIVDGLVQAKFISEIRYTEWLSNAVLVKKDSGKWRMCVDYTDLNKACPKDSYPIPNIDKLVDNSAGYKLLSFMDAYSGYNQIP</sequence>
<evidence type="ECO:0000259" key="1">
    <source>
        <dbReference type="Pfam" id="PF00078"/>
    </source>
</evidence>
<dbReference type="Proteomes" id="UP000265520">
    <property type="component" value="Unassembled WGS sequence"/>
</dbReference>
<dbReference type="Gene3D" id="3.30.70.270">
    <property type="match status" value="1"/>
</dbReference>
<reference evidence="2 3" key="1">
    <citation type="journal article" date="2018" name="Front. Plant Sci.">
        <title>Red Clover (Trifolium pratense) and Zigzag Clover (T. medium) - A Picture of Genomic Similarities and Differences.</title>
        <authorList>
            <person name="Dluhosova J."/>
            <person name="Istvanek J."/>
            <person name="Nedelnik J."/>
            <person name="Repkova J."/>
        </authorList>
    </citation>
    <scope>NUCLEOTIDE SEQUENCE [LARGE SCALE GENOMIC DNA]</scope>
    <source>
        <strain evidence="3">cv. 10/8</strain>
        <tissue evidence="2">Leaf</tissue>
    </source>
</reference>
<dbReference type="InterPro" id="IPR043502">
    <property type="entry name" value="DNA/RNA_pol_sf"/>
</dbReference>
<dbReference type="PANTHER" id="PTHR24559">
    <property type="entry name" value="TRANSPOSON TY3-I GAG-POL POLYPROTEIN"/>
    <property type="match status" value="1"/>
</dbReference>
<dbReference type="AlphaFoldDB" id="A0A392RH07"/>
<organism evidence="2 3">
    <name type="scientific">Trifolium medium</name>
    <dbReference type="NCBI Taxonomy" id="97028"/>
    <lineage>
        <taxon>Eukaryota</taxon>
        <taxon>Viridiplantae</taxon>
        <taxon>Streptophyta</taxon>
        <taxon>Embryophyta</taxon>
        <taxon>Tracheophyta</taxon>
        <taxon>Spermatophyta</taxon>
        <taxon>Magnoliopsida</taxon>
        <taxon>eudicotyledons</taxon>
        <taxon>Gunneridae</taxon>
        <taxon>Pentapetalae</taxon>
        <taxon>rosids</taxon>
        <taxon>fabids</taxon>
        <taxon>Fabales</taxon>
        <taxon>Fabaceae</taxon>
        <taxon>Papilionoideae</taxon>
        <taxon>50 kb inversion clade</taxon>
        <taxon>NPAAA clade</taxon>
        <taxon>Hologalegina</taxon>
        <taxon>IRL clade</taxon>
        <taxon>Trifolieae</taxon>
        <taxon>Trifolium</taxon>
    </lineage>
</organism>
<evidence type="ECO:0000313" key="2">
    <source>
        <dbReference type="EMBL" id="MCI35412.1"/>
    </source>
</evidence>
<proteinExistence type="predicted"/>
<dbReference type="Gene3D" id="3.10.10.10">
    <property type="entry name" value="HIV Type 1 Reverse Transcriptase, subunit A, domain 1"/>
    <property type="match status" value="1"/>
</dbReference>
<feature type="non-terminal residue" evidence="2">
    <location>
        <position position="121"/>
    </location>
</feature>
<dbReference type="CDD" id="cd01647">
    <property type="entry name" value="RT_LTR"/>
    <property type="match status" value="1"/>
</dbReference>
<dbReference type="EMBL" id="LXQA010223089">
    <property type="protein sequence ID" value="MCI35412.1"/>
    <property type="molecule type" value="Genomic_DNA"/>
</dbReference>
<keyword evidence="3" id="KW-1185">Reference proteome</keyword>
<dbReference type="Pfam" id="PF00078">
    <property type="entry name" value="RVT_1"/>
    <property type="match status" value="1"/>
</dbReference>